<name>A0AAU7JBI9_9HYPH</name>
<evidence type="ECO:0000313" key="3">
    <source>
        <dbReference type="EMBL" id="XBO37454.1"/>
    </source>
</evidence>
<dbReference type="RefSeq" id="WP_406854275.1">
    <property type="nucleotide sequence ID" value="NZ_CP157484.1"/>
</dbReference>
<dbReference type="Pfam" id="PF12836">
    <property type="entry name" value="HHH_3"/>
    <property type="match status" value="1"/>
</dbReference>
<organism evidence="3">
    <name type="scientific">Alsobacter sp. KACC 23698</name>
    <dbReference type="NCBI Taxonomy" id="3149229"/>
    <lineage>
        <taxon>Bacteria</taxon>
        <taxon>Pseudomonadati</taxon>
        <taxon>Pseudomonadota</taxon>
        <taxon>Alphaproteobacteria</taxon>
        <taxon>Hyphomicrobiales</taxon>
        <taxon>Alsobacteraceae</taxon>
        <taxon>Alsobacter</taxon>
    </lineage>
</organism>
<dbReference type="PANTHER" id="PTHR21180">
    <property type="entry name" value="ENDONUCLEASE/EXONUCLEASE/PHOSPHATASE FAMILY DOMAIN-CONTAINING PROTEIN 1"/>
    <property type="match status" value="1"/>
</dbReference>
<reference evidence="3" key="1">
    <citation type="submission" date="2024-05" db="EMBL/GenBank/DDBJ databases">
        <authorList>
            <person name="Kim S."/>
            <person name="Heo J."/>
            <person name="Choi H."/>
            <person name="Choi Y."/>
            <person name="Kwon S.-W."/>
            <person name="Kim Y."/>
        </authorList>
    </citation>
    <scope>NUCLEOTIDE SEQUENCE</scope>
    <source>
        <strain evidence="3">KACC 23698</strain>
    </source>
</reference>
<dbReference type="GO" id="GO:0015628">
    <property type="term" value="P:protein secretion by the type II secretion system"/>
    <property type="evidence" value="ECO:0007669"/>
    <property type="project" value="TreeGrafter"/>
</dbReference>
<feature type="chain" id="PRO_5043358201" evidence="2">
    <location>
        <begin position="23"/>
        <end position="172"/>
    </location>
</feature>
<protein>
    <submittedName>
        <fullName evidence="3">Helix-hairpin-helix domain-containing protein</fullName>
    </submittedName>
</protein>
<gene>
    <name evidence="3" type="ORF">ABEG18_17180</name>
</gene>
<dbReference type="Gene3D" id="1.10.150.320">
    <property type="entry name" value="Photosystem II 12 kDa extrinsic protein"/>
    <property type="match status" value="1"/>
</dbReference>
<dbReference type="GO" id="GO:0015627">
    <property type="term" value="C:type II protein secretion system complex"/>
    <property type="evidence" value="ECO:0007669"/>
    <property type="project" value="TreeGrafter"/>
</dbReference>
<keyword evidence="2" id="KW-0732">Signal</keyword>
<sequence length="172" mass="16604">MSISRLLAASAVVGLLAGPALAQTAPATAPAVVPPATTAPAKPAVPAKPATPAAVAPAKPVVAAPAAPAATAPAKPAMAAPAAPAPAPTVAAPAKPAVASPAPAAAVTGAKVNLNTATAEELDKLPQIGPARSKAIIEARAKGKFKDWADFQARNVIPSNAETAIKDLAVVR</sequence>
<dbReference type="SUPFAM" id="SSF47781">
    <property type="entry name" value="RuvA domain 2-like"/>
    <property type="match status" value="1"/>
</dbReference>
<evidence type="ECO:0000256" key="2">
    <source>
        <dbReference type="SAM" id="SignalP"/>
    </source>
</evidence>
<feature type="region of interest" description="Disordered" evidence="1">
    <location>
        <begin position="73"/>
        <end position="93"/>
    </location>
</feature>
<dbReference type="AlphaFoldDB" id="A0AAU7JBI9"/>
<dbReference type="InterPro" id="IPR010994">
    <property type="entry name" value="RuvA_2-like"/>
</dbReference>
<accession>A0AAU7JBI9</accession>
<dbReference type="PANTHER" id="PTHR21180:SF32">
    <property type="entry name" value="ENDONUCLEASE_EXONUCLEASE_PHOSPHATASE FAMILY DOMAIN-CONTAINING PROTEIN 1"/>
    <property type="match status" value="1"/>
</dbReference>
<evidence type="ECO:0000256" key="1">
    <source>
        <dbReference type="SAM" id="MobiDB-lite"/>
    </source>
</evidence>
<proteinExistence type="predicted"/>
<dbReference type="EMBL" id="CP157484">
    <property type="protein sequence ID" value="XBO37454.1"/>
    <property type="molecule type" value="Genomic_DNA"/>
</dbReference>
<dbReference type="InterPro" id="IPR051675">
    <property type="entry name" value="Endo/Exo/Phosphatase_dom_1"/>
</dbReference>
<feature type="signal peptide" evidence="2">
    <location>
        <begin position="1"/>
        <end position="22"/>
    </location>
</feature>